<evidence type="ECO:0000313" key="1">
    <source>
        <dbReference type="EMBL" id="AWB92139.1"/>
    </source>
</evidence>
<name>A0A2S0WLC4_9ACTN</name>
<dbReference type="KEGG" id="aez:C3E78_07965"/>
<dbReference type="OrthoDB" id="3579809at2"/>
<reference evidence="2" key="1">
    <citation type="submission" date="2018-01" db="EMBL/GenBank/DDBJ databases">
        <authorList>
            <person name="Li J."/>
        </authorList>
    </citation>
    <scope>NUCLEOTIDE SEQUENCE [LARGE SCALE GENOMIC DNA]</scope>
    <source>
        <strain evidence="2">592</strain>
    </source>
</reference>
<protein>
    <submittedName>
        <fullName evidence="1">Uncharacterized protein</fullName>
    </submittedName>
</protein>
<keyword evidence="2" id="KW-1185">Reference proteome</keyword>
<sequence>MTDVDLACIIENTDPLQALREATALRRRLDGHEEVLVHRARVSGTTWAQIAGALGVSKQAVHKKYGGRRLFGRTEA</sequence>
<proteinExistence type="predicted"/>
<accession>A0A5F2ETJ7</accession>
<dbReference type="Proteomes" id="UP000244384">
    <property type="component" value="Chromosome"/>
</dbReference>
<gene>
    <name evidence="1" type="ORF">C3E78_07965</name>
</gene>
<dbReference type="EMBL" id="CP026952">
    <property type="protein sequence ID" value="AWB92139.1"/>
    <property type="molecule type" value="Genomic_DNA"/>
</dbReference>
<organism evidence="1 2">
    <name type="scientific">Aeromicrobium chenweiae</name>
    <dbReference type="NCBI Taxonomy" id="2079793"/>
    <lineage>
        <taxon>Bacteria</taxon>
        <taxon>Bacillati</taxon>
        <taxon>Actinomycetota</taxon>
        <taxon>Actinomycetes</taxon>
        <taxon>Propionibacteriales</taxon>
        <taxon>Nocardioidaceae</taxon>
        <taxon>Aeromicrobium</taxon>
    </lineage>
</organism>
<evidence type="ECO:0000313" key="2">
    <source>
        <dbReference type="Proteomes" id="UP000244384"/>
    </source>
</evidence>
<dbReference type="RefSeq" id="WP_108577784.1">
    <property type="nucleotide sequence ID" value="NZ_CP026952.1"/>
</dbReference>
<dbReference type="AlphaFoldDB" id="A0A2S0WLC4"/>
<accession>A0A2S0WLC4</accession>